<proteinExistence type="predicted"/>
<name>F9X9V8_ZYMTI</name>
<sequence>MYGVRSNKWKKLNLTYRPPNRRCRAGEPSASLMRAQVEQTKSRSSGTSMIMHLRLTSGSRLQLRLFGLATFQSDLSDSLGPCTLQIRSGRLEVSTLCHTTKKRKEDNR</sequence>
<protein>
    <submittedName>
        <fullName evidence="1">Uncharacterized protein</fullName>
    </submittedName>
</protein>
<reference evidence="1 2" key="1">
    <citation type="journal article" date="2011" name="PLoS Genet.">
        <title>Finished genome of the fungal wheat pathogen Mycosphaerella graminicola reveals dispensome structure, chromosome plasticity, and stealth pathogenesis.</title>
        <authorList>
            <person name="Goodwin S.B."/>
            <person name="Ben M'barek S."/>
            <person name="Dhillon B."/>
            <person name="Wittenberg A.H.J."/>
            <person name="Crane C.F."/>
            <person name="Hane J.K."/>
            <person name="Foster A.J."/>
            <person name="Van der Lee T.A.J."/>
            <person name="Grimwood J."/>
            <person name="Aerts A."/>
            <person name="Antoniw J."/>
            <person name="Bailey A."/>
            <person name="Bluhm B."/>
            <person name="Bowler J."/>
            <person name="Bristow J."/>
            <person name="van der Burgt A."/>
            <person name="Canto-Canche B."/>
            <person name="Churchill A.C.L."/>
            <person name="Conde-Ferraez L."/>
            <person name="Cools H.J."/>
            <person name="Coutinho P.M."/>
            <person name="Csukai M."/>
            <person name="Dehal P."/>
            <person name="De Wit P."/>
            <person name="Donzelli B."/>
            <person name="van de Geest H.C."/>
            <person name="van Ham R.C.H.J."/>
            <person name="Hammond-Kosack K.E."/>
            <person name="Henrissat B."/>
            <person name="Kilian A."/>
            <person name="Kobayashi A.K."/>
            <person name="Koopmann E."/>
            <person name="Kourmpetis Y."/>
            <person name="Kuzniar A."/>
            <person name="Lindquist E."/>
            <person name="Lombard V."/>
            <person name="Maliepaard C."/>
            <person name="Martins N."/>
            <person name="Mehrabi R."/>
            <person name="Nap J.P.H."/>
            <person name="Ponomarenko A."/>
            <person name="Rudd J.J."/>
            <person name="Salamov A."/>
            <person name="Schmutz J."/>
            <person name="Schouten H.J."/>
            <person name="Shapiro H."/>
            <person name="Stergiopoulos I."/>
            <person name="Torriani S.F.F."/>
            <person name="Tu H."/>
            <person name="de Vries R.P."/>
            <person name="Waalwijk C."/>
            <person name="Ware S.B."/>
            <person name="Wiebenga A."/>
            <person name="Zwiers L.-H."/>
            <person name="Oliver R.P."/>
            <person name="Grigoriev I.V."/>
            <person name="Kema G.H.J."/>
        </authorList>
    </citation>
    <scope>NUCLEOTIDE SEQUENCE [LARGE SCALE GENOMIC DNA]</scope>
    <source>
        <strain evidence="2">CBS 115943 / IPO323</strain>
    </source>
</reference>
<dbReference type="RefSeq" id="XP_003853608.1">
    <property type="nucleotide sequence ID" value="XM_003853560.1"/>
</dbReference>
<gene>
    <name evidence="1" type="ORF">MYCGRDRAFT_92228</name>
</gene>
<accession>F9X9V8</accession>
<dbReference type="GeneID" id="13397116"/>
<dbReference type="Proteomes" id="UP000008062">
    <property type="component" value="Chromosome 4"/>
</dbReference>
<organism evidence="1 2">
    <name type="scientific">Zymoseptoria tritici (strain CBS 115943 / IPO323)</name>
    <name type="common">Speckled leaf blotch fungus</name>
    <name type="synonym">Septoria tritici</name>
    <dbReference type="NCBI Taxonomy" id="336722"/>
    <lineage>
        <taxon>Eukaryota</taxon>
        <taxon>Fungi</taxon>
        <taxon>Dikarya</taxon>
        <taxon>Ascomycota</taxon>
        <taxon>Pezizomycotina</taxon>
        <taxon>Dothideomycetes</taxon>
        <taxon>Dothideomycetidae</taxon>
        <taxon>Mycosphaerellales</taxon>
        <taxon>Mycosphaerellaceae</taxon>
        <taxon>Zymoseptoria</taxon>
    </lineage>
</organism>
<evidence type="ECO:0000313" key="1">
    <source>
        <dbReference type="EMBL" id="EGP88584.1"/>
    </source>
</evidence>
<dbReference type="EMBL" id="CM001199">
    <property type="protein sequence ID" value="EGP88584.1"/>
    <property type="molecule type" value="Genomic_DNA"/>
</dbReference>
<dbReference type="KEGG" id="ztr:MYCGRDRAFT_92228"/>
<keyword evidence="2" id="KW-1185">Reference proteome</keyword>
<dbReference type="HOGENOM" id="CLU_2199081_0_0_1"/>
<evidence type="ECO:0000313" key="2">
    <source>
        <dbReference type="Proteomes" id="UP000008062"/>
    </source>
</evidence>
<dbReference type="InParanoid" id="F9X9V8"/>
<dbReference type="AlphaFoldDB" id="F9X9V8"/>